<reference evidence="7" key="1">
    <citation type="submission" date="2022-02" db="EMBL/GenBank/DDBJ databases">
        <title>Halalkalibacter sp. nov. isolated from Lonar Lake, India.</title>
        <authorList>
            <person name="Joshi A."/>
            <person name="Thite S."/>
            <person name="Lodha T."/>
        </authorList>
    </citation>
    <scope>NUCLEOTIDE SEQUENCE</scope>
    <source>
        <strain evidence="7">MEB205</strain>
    </source>
</reference>
<dbReference type="Gene3D" id="3.30.1490.330">
    <property type="match status" value="1"/>
</dbReference>
<feature type="domain" description="Glutathionylspermidine synthase pre-ATP-grasp-like" evidence="6">
    <location>
        <begin position="22"/>
        <end position="407"/>
    </location>
</feature>
<organism evidence="7 8">
    <name type="scientific">Halalkalibacter alkaliphilus</name>
    <dbReference type="NCBI Taxonomy" id="2917993"/>
    <lineage>
        <taxon>Bacteria</taxon>
        <taxon>Bacillati</taxon>
        <taxon>Bacillota</taxon>
        <taxon>Bacilli</taxon>
        <taxon>Bacillales</taxon>
        <taxon>Bacillaceae</taxon>
        <taxon>Halalkalibacter</taxon>
    </lineage>
</organism>
<dbReference type="EMBL" id="JAKRYL010000012">
    <property type="protein sequence ID" value="MCL7747994.1"/>
    <property type="molecule type" value="Genomic_DNA"/>
</dbReference>
<gene>
    <name evidence="7" type="ORF">MF646_12755</name>
</gene>
<evidence type="ECO:0000313" key="7">
    <source>
        <dbReference type="EMBL" id="MCL7747994.1"/>
    </source>
</evidence>
<dbReference type="InterPro" id="IPR016185">
    <property type="entry name" value="PreATP-grasp_dom_sf"/>
</dbReference>
<dbReference type="GO" id="GO:0046872">
    <property type="term" value="F:metal ion binding"/>
    <property type="evidence" value="ECO:0007669"/>
    <property type="project" value="UniProtKB-KW"/>
</dbReference>
<keyword evidence="5" id="KW-0460">Magnesium</keyword>
<keyword evidence="1" id="KW-0436">Ligase</keyword>
<keyword evidence="4" id="KW-0067">ATP-binding</keyword>
<dbReference type="SUPFAM" id="SSF56059">
    <property type="entry name" value="Glutathione synthetase ATP-binding domain-like"/>
    <property type="match status" value="1"/>
</dbReference>
<dbReference type="GO" id="GO:0016874">
    <property type="term" value="F:ligase activity"/>
    <property type="evidence" value="ECO:0007669"/>
    <property type="project" value="UniProtKB-KW"/>
</dbReference>
<dbReference type="Pfam" id="PF03738">
    <property type="entry name" value="GSP_synth"/>
    <property type="match status" value="1"/>
</dbReference>
<evidence type="ECO:0000256" key="2">
    <source>
        <dbReference type="ARBA" id="ARBA00022723"/>
    </source>
</evidence>
<sequence length="416" mass="47711">MDKYKEKRDQFYAGLTSFWDRLYGMEYALYDCLEITSEERDEIRAATEESYAIYKKMNQMVRQAPDETLLDLGFPQKALPFLRMMMIPYETVIGRFDFVQTESGLKLLEFNSDTPTFIRELFDVNGLVCREFGLMNPNEHEAEHLGKSIRNSIFHCARQIGVIEHPYVVFTAHADDIEDSETMKYLMKVSQIKGAKFVPLNQLQVVDGSGVYDVNGEKIDVIYRHTYPLEALLEDVTDDQFPIGMEFMKLVGERKVGMLNPASAFLMQSKAVMAAIWGMHEQRHPLFTEHEHEMISRYFLPTYLDEEPFLETGDTYVSKPAFGREGDTVEVREKGTTLFEQKAKSYDQYVKVFQKYVDLPTASIKTELGVKDAHLLIGSFVVNEKASAFGVRAGAQITDNLSYYLPCGMKGANEWT</sequence>
<dbReference type="InterPro" id="IPR005494">
    <property type="entry name" value="GSPS_pre-ATP-grasp-like_dom"/>
</dbReference>
<name>A0A9X2CTN9_9BACI</name>
<accession>A0A9X2CTN9</accession>
<evidence type="ECO:0000313" key="8">
    <source>
        <dbReference type="Proteomes" id="UP001139150"/>
    </source>
</evidence>
<dbReference type="SUPFAM" id="SSF52440">
    <property type="entry name" value="PreATP-grasp domain"/>
    <property type="match status" value="1"/>
</dbReference>
<keyword evidence="8" id="KW-1185">Reference proteome</keyword>
<evidence type="ECO:0000256" key="3">
    <source>
        <dbReference type="ARBA" id="ARBA00022741"/>
    </source>
</evidence>
<dbReference type="Proteomes" id="UP001139150">
    <property type="component" value="Unassembled WGS sequence"/>
</dbReference>
<proteinExistence type="predicted"/>
<protein>
    <submittedName>
        <fullName evidence="7">Glutathionylspermidine synthase family protein</fullName>
    </submittedName>
</protein>
<comment type="caution">
    <text evidence="7">The sequence shown here is derived from an EMBL/GenBank/DDBJ whole genome shotgun (WGS) entry which is preliminary data.</text>
</comment>
<evidence type="ECO:0000256" key="5">
    <source>
        <dbReference type="ARBA" id="ARBA00022842"/>
    </source>
</evidence>
<dbReference type="GO" id="GO:0005524">
    <property type="term" value="F:ATP binding"/>
    <property type="evidence" value="ECO:0007669"/>
    <property type="project" value="UniProtKB-KW"/>
</dbReference>
<dbReference type="RefSeq" id="WP_250096887.1">
    <property type="nucleotide sequence ID" value="NZ_JAKRYL010000012.1"/>
</dbReference>
<evidence type="ECO:0000256" key="4">
    <source>
        <dbReference type="ARBA" id="ARBA00022840"/>
    </source>
</evidence>
<dbReference type="AlphaFoldDB" id="A0A9X2CTN9"/>
<keyword evidence="3" id="KW-0547">Nucleotide-binding</keyword>
<evidence type="ECO:0000256" key="1">
    <source>
        <dbReference type="ARBA" id="ARBA00022598"/>
    </source>
</evidence>
<keyword evidence="2" id="KW-0479">Metal-binding</keyword>
<evidence type="ECO:0000259" key="6">
    <source>
        <dbReference type="Pfam" id="PF03738"/>
    </source>
</evidence>